<dbReference type="Gene3D" id="3.20.20.80">
    <property type="entry name" value="Glycosidases"/>
    <property type="match status" value="1"/>
</dbReference>
<evidence type="ECO:0000256" key="6">
    <source>
        <dbReference type="ARBA" id="ARBA00033335"/>
    </source>
</evidence>
<evidence type="ECO:0000256" key="1">
    <source>
        <dbReference type="ARBA" id="ARBA00000382"/>
    </source>
</evidence>
<gene>
    <name evidence="9" type="ORF">Fmac_014883</name>
</gene>
<dbReference type="PANTHER" id="PTHR32227">
    <property type="entry name" value="GLUCAN ENDO-1,3-BETA-GLUCOSIDASE BG1-RELATED-RELATED"/>
    <property type="match status" value="1"/>
</dbReference>
<evidence type="ECO:0000256" key="4">
    <source>
        <dbReference type="ARBA" id="ARBA00022801"/>
    </source>
</evidence>
<organism evidence="9 10">
    <name type="scientific">Flemingia macrophylla</name>
    <dbReference type="NCBI Taxonomy" id="520843"/>
    <lineage>
        <taxon>Eukaryota</taxon>
        <taxon>Viridiplantae</taxon>
        <taxon>Streptophyta</taxon>
        <taxon>Embryophyta</taxon>
        <taxon>Tracheophyta</taxon>
        <taxon>Spermatophyta</taxon>
        <taxon>Magnoliopsida</taxon>
        <taxon>eudicotyledons</taxon>
        <taxon>Gunneridae</taxon>
        <taxon>Pentapetalae</taxon>
        <taxon>rosids</taxon>
        <taxon>fabids</taxon>
        <taxon>Fabales</taxon>
        <taxon>Fabaceae</taxon>
        <taxon>Papilionoideae</taxon>
        <taxon>50 kb inversion clade</taxon>
        <taxon>NPAAA clade</taxon>
        <taxon>indigoferoid/millettioid clade</taxon>
        <taxon>Phaseoleae</taxon>
        <taxon>Flemingia</taxon>
    </lineage>
</organism>
<dbReference type="AlphaFoldDB" id="A0ABD1MCZ5"/>
<comment type="similarity">
    <text evidence="2 8">Belongs to the glycosyl hydrolase 17 family.</text>
</comment>
<dbReference type="Pfam" id="PF00332">
    <property type="entry name" value="Glyco_hydro_17"/>
    <property type="match status" value="1"/>
</dbReference>
<comment type="catalytic activity">
    <reaction evidence="1">
        <text>Hydrolysis of (1-&gt;3)-beta-D-glucosidic linkages in (1-&gt;3)-beta-D-glucans.</text>
        <dbReference type="EC" id="3.2.1.39"/>
    </reaction>
</comment>
<comment type="caution">
    <text evidence="9">The sequence shown here is derived from an EMBL/GenBank/DDBJ whole genome shotgun (WGS) entry which is preliminary data.</text>
</comment>
<name>A0ABD1MCZ5_9FABA</name>
<evidence type="ECO:0000256" key="5">
    <source>
        <dbReference type="ARBA" id="ARBA00023295"/>
    </source>
</evidence>
<evidence type="ECO:0000256" key="7">
    <source>
        <dbReference type="ARBA" id="ARBA00033417"/>
    </source>
</evidence>
<dbReference type="InterPro" id="IPR000490">
    <property type="entry name" value="Glyco_hydro_17"/>
</dbReference>
<protein>
    <recommendedName>
        <fullName evidence="3">glucan endo-1,3-beta-D-glucosidase</fullName>
        <ecNumber evidence="3">3.2.1.39</ecNumber>
    </recommendedName>
    <alternativeName>
        <fullName evidence="6">(1-&gt;3)-beta-glucan endohydrolase</fullName>
    </alternativeName>
    <alternativeName>
        <fullName evidence="7">Beta-1,3-endoglucanase</fullName>
    </alternativeName>
</protein>
<dbReference type="InterPro" id="IPR044965">
    <property type="entry name" value="Glyco_hydro_17_plant"/>
</dbReference>
<accession>A0ABD1MCZ5</accession>
<evidence type="ECO:0000313" key="9">
    <source>
        <dbReference type="EMBL" id="KAL2333670.1"/>
    </source>
</evidence>
<reference evidence="9 10" key="1">
    <citation type="submission" date="2024-08" db="EMBL/GenBank/DDBJ databases">
        <title>Insights into the chromosomal genome structure of Flemingia macrophylla.</title>
        <authorList>
            <person name="Ding Y."/>
            <person name="Zhao Y."/>
            <person name="Bi W."/>
            <person name="Wu M."/>
            <person name="Zhao G."/>
            <person name="Gong Y."/>
            <person name="Li W."/>
            <person name="Zhang P."/>
        </authorList>
    </citation>
    <scope>NUCLEOTIDE SEQUENCE [LARGE SCALE GENOMIC DNA]</scope>
    <source>
        <strain evidence="9">DYQJB</strain>
        <tissue evidence="9">Leaf</tissue>
    </source>
</reference>
<evidence type="ECO:0000256" key="8">
    <source>
        <dbReference type="RuleBase" id="RU004335"/>
    </source>
</evidence>
<keyword evidence="5" id="KW-0326">Glycosidase</keyword>
<dbReference type="Proteomes" id="UP001603857">
    <property type="component" value="Unassembled WGS sequence"/>
</dbReference>
<dbReference type="SUPFAM" id="SSF51445">
    <property type="entry name" value="(Trans)glycosidases"/>
    <property type="match status" value="1"/>
</dbReference>
<evidence type="ECO:0000313" key="10">
    <source>
        <dbReference type="Proteomes" id="UP001603857"/>
    </source>
</evidence>
<dbReference type="EC" id="3.2.1.39" evidence="3"/>
<evidence type="ECO:0000256" key="3">
    <source>
        <dbReference type="ARBA" id="ARBA00012780"/>
    </source>
</evidence>
<keyword evidence="4" id="KW-0378">Hydrolase</keyword>
<evidence type="ECO:0000256" key="2">
    <source>
        <dbReference type="ARBA" id="ARBA00008773"/>
    </source>
</evidence>
<sequence>MSYVRNPMISAFAPPLHLLASLGYMVIQAAPPSWVYVSPYAAPPPFHEPNAAIKVSSPLKLSALQSSFLASSSSFNSELVKPIIKPMLEFLRQTDSHLMLNAYMFFAYVVKADKISLVLVTVSDTG</sequence>
<dbReference type="EMBL" id="JBGMDY010000005">
    <property type="protein sequence ID" value="KAL2333670.1"/>
    <property type="molecule type" value="Genomic_DNA"/>
</dbReference>
<dbReference type="GO" id="GO:0042973">
    <property type="term" value="F:glucan endo-1,3-beta-D-glucosidase activity"/>
    <property type="evidence" value="ECO:0007669"/>
    <property type="project" value="UniProtKB-EC"/>
</dbReference>
<proteinExistence type="inferred from homology"/>
<dbReference type="InterPro" id="IPR017853">
    <property type="entry name" value="GH"/>
</dbReference>
<keyword evidence="10" id="KW-1185">Reference proteome</keyword>